<evidence type="ECO:0000256" key="1">
    <source>
        <dbReference type="ARBA" id="ARBA00022679"/>
    </source>
</evidence>
<dbReference type="Pfam" id="PF00583">
    <property type="entry name" value="Acetyltransf_1"/>
    <property type="match status" value="1"/>
</dbReference>
<dbReference type="EMBL" id="LAQU01000001">
    <property type="protein sequence ID" value="KKB65460.1"/>
    <property type="molecule type" value="Genomic_DNA"/>
</dbReference>
<evidence type="ECO:0000313" key="4">
    <source>
        <dbReference type="Proteomes" id="UP000033618"/>
    </source>
</evidence>
<gene>
    <name evidence="3" type="ORF">WM40_01855</name>
</gene>
<dbReference type="RefSeq" id="WP_046152036.1">
    <property type="nucleotide sequence ID" value="NZ_CADFGU010000010.1"/>
</dbReference>
<evidence type="ECO:0000259" key="2">
    <source>
        <dbReference type="PROSITE" id="PS51186"/>
    </source>
</evidence>
<dbReference type="Proteomes" id="UP000033618">
    <property type="component" value="Unassembled WGS sequence"/>
</dbReference>
<dbReference type="AlphaFoldDB" id="A0A0F5K673"/>
<organism evidence="3 4">
    <name type="scientific">Robbsia andropogonis</name>
    <dbReference type="NCBI Taxonomy" id="28092"/>
    <lineage>
        <taxon>Bacteria</taxon>
        <taxon>Pseudomonadati</taxon>
        <taxon>Pseudomonadota</taxon>
        <taxon>Betaproteobacteria</taxon>
        <taxon>Burkholderiales</taxon>
        <taxon>Burkholderiaceae</taxon>
        <taxon>Robbsia</taxon>
    </lineage>
</organism>
<name>A0A0F5K673_9BURK</name>
<dbReference type="GO" id="GO:0008080">
    <property type="term" value="F:N-acetyltransferase activity"/>
    <property type="evidence" value="ECO:0007669"/>
    <property type="project" value="InterPro"/>
</dbReference>
<comment type="caution">
    <text evidence="3">The sequence shown here is derived from an EMBL/GenBank/DDBJ whole genome shotgun (WGS) entry which is preliminary data.</text>
</comment>
<dbReference type="InterPro" id="IPR050769">
    <property type="entry name" value="NAT_camello-type"/>
</dbReference>
<proteinExistence type="predicted"/>
<feature type="domain" description="N-acetyltransferase" evidence="2">
    <location>
        <begin position="7"/>
        <end position="171"/>
    </location>
</feature>
<dbReference type="PATRIC" id="fig|28092.6.peg.430"/>
<dbReference type="OrthoDB" id="9789603at2"/>
<dbReference type="SUPFAM" id="SSF55729">
    <property type="entry name" value="Acyl-CoA N-acyltransferases (Nat)"/>
    <property type="match status" value="1"/>
</dbReference>
<keyword evidence="4" id="KW-1185">Reference proteome</keyword>
<sequence length="171" mass="19149">MQASSLVRIRPFKPSDEQAVLHVVLRIQREEFGVPITVDEQPDLRAIPTFYQQGCGNFWVAEVEDDVRGAMVVGTIGLKDIGAGQAALRKMFVSAPYRGRTFGVAHALLAHLLQSARERGVAEIFLGTTAMFLAAHRFYEKHGFVQTDADALPDRFPRMAVDSRFYRLQLD</sequence>
<dbReference type="PANTHER" id="PTHR13947">
    <property type="entry name" value="GNAT FAMILY N-ACETYLTRANSFERASE"/>
    <property type="match status" value="1"/>
</dbReference>
<evidence type="ECO:0000313" key="3">
    <source>
        <dbReference type="EMBL" id="KKB65460.1"/>
    </source>
</evidence>
<dbReference type="InterPro" id="IPR000182">
    <property type="entry name" value="GNAT_dom"/>
</dbReference>
<dbReference type="Gene3D" id="3.40.630.30">
    <property type="match status" value="1"/>
</dbReference>
<reference evidence="3 4" key="1">
    <citation type="submission" date="2015-03" db="EMBL/GenBank/DDBJ databases">
        <title>Draft Genome Sequence of Burkholderia andropogonis type strain ICMP2807, isolated from Sorghum bicolor.</title>
        <authorList>
            <person name="Lopes-Santos L."/>
            <person name="Castro D.B."/>
            <person name="Ottoboni L.M."/>
            <person name="Park D."/>
            <person name="Weirc B.S."/>
            <person name="Destefano S.A."/>
        </authorList>
    </citation>
    <scope>NUCLEOTIDE SEQUENCE [LARGE SCALE GENOMIC DNA]</scope>
    <source>
        <strain evidence="3 4">ICMP2807</strain>
    </source>
</reference>
<dbReference type="CDD" id="cd04301">
    <property type="entry name" value="NAT_SF"/>
    <property type="match status" value="1"/>
</dbReference>
<protein>
    <submittedName>
        <fullName evidence="3">GNAT family acetyltransferase</fullName>
    </submittedName>
</protein>
<accession>A0A0F5K673</accession>
<dbReference type="STRING" id="28092.WM40_01855"/>
<keyword evidence="1 3" id="KW-0808">Transferase</keyword>
<dbReference type="InterPro" id="IPR016181">
    <property type="entry name" value="Acyl_CoA_acyltransferase"/>
</dbReference>
<dbReference type="PANTHER" id="PTHR13947:SF37">
    <property type="entry name" value="LD18367P"/>
    <property type="match status" value="1"/>
</dbReference>
<dbReference type="PROSITE" id="PS51186">
    <property type="entry name" value="GNAT"/>
    <property type="match status" value="1"/>
</dbReference>